<evidence type="ECO:0000313" key="7">
    <source>
        <dbReference type="EMBL" id="RKD31900.1"/>
    </source>
</evidence>
<keyword evidence="2 4" id="KW-0560">Oxidoreductase</keyword>
<dbReference type="InterPro" id="IPR006139">
    <property type="entry name" value="D-isomer_2_OHA_DH_cat_dom"/>
</dbReference>
<dbReference type="Proteomes" id="UP000284277">
    <property type="component" value="Unassembled WGS sequence"/>
</dbReference>
<dbReference type="EMBL" id="MCIA01000015">
    <property type="protein sequence ID" value="RKD31900.1"/>
    <property type="molecule type" value="Genomic_DNA"/>
</dbReference>
<dbReference type="InterPro" id="IPR036291">
    <property type="entry name" value="NAD(P)-bd_dom_sf"/>
</dbReference>
<comment type="caution">
    <text evidence="7">The sequence shown here is derived from an EMBL/GenBank/DDBJ whole genome shotgun (WGS) entry which is preliminary data.</text>
</comment>
<evidence type="ECO:0000259" key="6">
    <source>
        <dbReference type="Pfam" id="PF02826"/>
    </source>
</evidence>
<dbReference type="SUPFAM" id="SSF51735">
    <property type="entry name" value="NAD(P)-binding Rossmann-fold domains"/>
    <property type="match status" value="1"/>
</dbReference>
<dbReference type="GO" id="GO:0051287">
    <property type="term" value="F:NAD binding"/>
    <property type="evidence" value="ECO:0007669"/>
    <property type="project" value="InterPro"/>
</dbReference>
<comment type="similarity">
    <text evidence="1 4">Belongs to the D-isomer specific 2-hydroxyacid dehydrogenase family.</text>
</comment>
<name>A0A419T2X9_9FIRM</name>
<dbReference type="InterPro" id="IPR029752">
    <property type="entry name" value="D-isomer_DH_CS1"/>
</dbReference>
<dbReference type="RefSeq" id="WP_120196803.1">
    <property type="nucleotide sequence ID" value="NZ_MCIA01000015.1"/>
</dbReference>
<dbReference type="AlphaFoldDB" id="A0A419T2X9"/>
<dbReference type="CDD" id="cd12185">
    <property type="entry name" value="HGDH_LDH_like"/>
    <property type="match status" value="1"/>
</dbReference>
<dbReference type="PANTHER" id="PTHR43026:SF1">
    <property type="entry name" value="2-HYDROXYACID DEHYDROGENASE HOMOLOG 1-RELATED"/>
    <property type="match status" value="1"/>
</dbReference>
<feature type="domain" description="D-isomer specific 2-hydroxyacid dehydrogenase catalytic" evidence="5">
    <location>
        <begin position="7"/>
        <end position="325"/>
    </location>
</feature>
<evidence type="ECO:0000256" key="4">
    <source>
        <dbReference type="RuleBase" id="RU003719"/>
    </source>
</evidence>
<sequence>MKLLAYNVRTDESMFFQKFAEKYGVELHTLPYSPTLENAGNTEGCEAVSVVTSSITKEILVKWKASGIHCVSTRTIGFDHIDIEAAKNLEIPVSSVNYTPASVAEYTVMLILMALRKVKTIMIRGLGQDFSLTNVRGRELRTCTVGIIGAGRIGEAVIQRLHGFGCKILVHTLHPKEELSSFVSYVSFDELLQESDVISLHAPASAETEHLIGQTEIEKMKDGVVLINAARGTLIDTPHLIAGLESGKIGAAALDVIENERKLFYKDLKYKVLSNRDLAILQSMPNVIITPHTAFYTEEAVSDMVEYSILSCKNELEGKDNPWRVK</sequence>
<reference evidence="7 8" key="1">
    <citation type="submission" date="2016-08" db="EMBL/GenBank/DDBJ databases">
        <title>A new outlook on sporulation: Clostridium algidixylanolyticum.</title>
        <authorList>
            <person name="Poppleton D.I."/>
            <person name="Gribaldo S."/>
        </authorList>
    </citation>
    <scope>NUCLEOTIDE SEQUENCE [LARGE SCALE GENOMIC DNA]</scope>
    <source>
        <strain evidence="7 8">SPL73</strain>
    </source>
</reference>
<evidence type="ECO:0000259" key="5">
    <source>
        <dbReference type="Pfam" id="PF00389"/>
    </source>
</evidence>
<dbReference type="PROSITE" id="PS00671">
    <property type="entry name" value="D_2_HYDROXYACID_DH_3"/>
    <property type="match status" value="1"/>
</dbReference>
<keyword evidence="8" id="KW-1185">Reference proteome</keyword>
<keyword evidence="3" id="KW-0520">NAD</keyword>
<proteinExistence type="inferred from homology"/>
<gene>
    <name evidence="7" type="ORF">BET01_19205</name>
</gene>
<dbReference type="PROSITE" id="PS00670">
    <property type="entry name" value="D_2_HYDROXYACID_DH_2"/>
    <property type="match status" value="1"/>
</dbReference>
<dbReference type="SUPFAM" id="SSF52283">
    <property type="entry name" value="Formate/glycerate dehydrogenase catalytic domain-like"/>
    <property type="match status" value="1"/>
</dbReference>
<evidence type="ECO:0000313" key="8">
    <source>
        <dbReference type="Proteomes" id="UP000284277"/>
    </source>
</evidence>
<accession>A0A419T2X9</accession>
<evidence type="ECO:0000256" key="3">
    <source>
        <dbReference type="ARBA" id="ARBA00023027"/>
    </source>
</evidence>
<evidence type="ECO:0000256" key="1">
    <source>
        <dbReference type="ARBA" id="ARBA00005854"/>
    </source>
</evidence>
<evidence type="ECO:0000256" key="2">
    <source>
        <dbReference type="ARBA" id="ARBA00023002"/>
    </source>
</evidence>
<organism evidence="7 8">
    <name type="scientific">Lacrimispora algidixylanolytica</name>
    <dbReference type="NCBI Taxonomy" id="94868"/>
    <lineage>
        <taxon>Bacteria</taxon>
        <taxon>Bacillati</taxon>
        <taxon>Bacillota</taxon>
        <taxon>Clostridia</taxon>
        <taxon>Lachnospirales</taxon>
        <taxon>Lachnospiraceae</taxon>
        <taxon>Lacrimispora</taxon>
    </lineage>
</organism>
<dbReference type="Pfam" id="PF00389">
    <property type="entry name" value="2-Hacid_dh"/>
    <property type="match status" value="1"/>
</dbReference>
<dbReference type="InterPro" id="IPR029753">
    <property type="entry name" value="D-isomer_DH_CS"/>
</dbReference>
<dbReference type="PROSITE" id="PS00065">
    <property type="entry name" value="D_2_HYDROXYACID_DH_1"/>
    <property type="match status" value="1"/>
</dbReference>
<dbReference type="GO" id="GO:0008720">
    <property type="term" value="F:D-lactate dehydrogenase (NAD+) activity"/>
    <property type="evidence" value="ECO:0007669"/>
    <property type="project" value="TreeGrafter"/>
</dbReference>
<feature type="domain" description="D-isomer specific 2-hydroxyacid dehydrogenase NAD-binding" evidence="6">
    <location>
        <begin position="108"/>
        <end position="294"/>
    </location>
</feature>
<dbReference type="InterPro" id="IPR006140">
    <property type="entry name" value="D-isomer_DH_NAD-bd"/>
</dbReference>
<dbReference type="OrthoDB" id="9805416at2"/>
<dbReference type="Pfam" id="PF02826">
    <property type="entry name" value="2-Hacid_dh_C"/>
    <property type="match status" value="1"/>
</dbReference>
<dbReference type="PANTHER" id="PTHR43026">
    <property type="entry name" value="2-HYDROXYACID DEHYDROGENASE HOMOLOG 1-RELATED"/>
    <property type="match status" value="1"/>
</dbReference>
<protein>
    <submittedName>
        <fullName evidence="7">Lactate dehydrogenase</fullName>
    </submittedName>
</protein>
<dbReference type="Gene3D" id="3.40.50.720">
    <property type="entry name" value="NAD(P)-binding Rossmann-like Domain"/>
    <property type="match status" value="2"/>
</dbReference>
<dbReference type="InterPro" id="IPR058205">
    <property type="entry name" value="D-LDH-like"/>
</dbReference>